<dbReference type="InterPro" id="IPR050955">
    <property type="entry name" value="Plant_Biomass_Hydrol_Est"/>
</dbReference>
<name>A0A934RSF0_9BACT</name>
<accession>A0A934RSF0</accession>
<organism evidence="3 4">
    <name type="scientific">Pelagicoccus mobilis</name>
    <dbReference type="NCBI Taxonomy" id="415221"/>
    <lineage>
        <taxon>Bacteria</taxon>
        <taxon>Pseudomonadati</taxon>
        <taxon>Verrucomicrobiota</taxon>
        <taxon>Opitutia</taxon>
        <taxon>Puniceicoccales</taxon>
        <taxon>Pelagicoccaceae</taxon>
        <taxon>Pelagicoccus</taxon>
    </lineage>
</organism>
<dbReference type="Proteomes" id="UP000617628">
    <property type="component" value="Unassembled WGS sequence"/>
</dbReference>
<dbReference type="EMBL" id="JAENIL010000002">
    <property type="protein sequence ID" value="MBK1875516.1"/>
    <property type="molecule type" value="Genomic_DNA"/>
</dbReference>
<dbReference type="SUPFAM" id="SSF53474">
    <property type="entry name" value="alpha/beta-Hydrolases"/>
    <property type="match status" value="1"/>
</dbReference>
<proteinExistence type="predicted"/>
<gene>
    <name evidence="3" type="ORF">JIN87_01485</name>
</gene>
<reference evidence="3" key="1">
    <citation type="submission" date="2021-01" db="EMBL/GenBank/DDBJ databases">
        <title>Modified the classification status of verrucomicrobia.</title>
        <authorList>
            <person name="Feng X."/>
        </authorList>
    </citation>
    <scope>NUCLEOTIDE SEQUENCE</scope>
    <source>
        <strain evidence="3">KCTC 13126</strain>
    </source>
</reference>
<dbReference type="Gene3D" id="3.40.50.1820">
    <property type="entry name" value="alpha/beta hydrolase"/>
    <property type="match status" value="1"/>
</dbReference>
<dbReference type="AlphaFoldDB" id="A0A934RSF0"/>
<sequence>MSSSEPTLIRRSYKCSATNSERDYFIHLPSGYETDDTREWPLLFFLHGNGERGNGKDELDLVLKNGPVFESWLRHRNLPFIIVSPQLPTFDRGETLPESSREKPPARDPLRKAPYDQFPLPDFEVQRVPQIESDNPEFTENSSKCGLPGGWQLCVSELEHILQTTLDTFRVDMNRLYLTGLSYGGYGTWHWAAHNPSRWAAIAPLCGDGDPANAHRFTNPDLPIWIFHGGRDSVIRPDWIYDTVNALESAGHKDVRLTIHEELGHNIWDRVYSSQDFYDWLLSHTNTPIAASIDLWYGDKQEFGKYGRPQKWINILGNLSPAQEAKRLSCSMNGGVARQITIGSDGHRLARPGDFNIDINVDELSPGENTLRLYSEFRDGSVIEKEVSIFVHQATSIPKELDLDLTQLNSIPEQIQIVDGKWEQTAEGIRSISPFYDRVLALGDLSWKDYEVTAKVIFNSVLQPNAELGHGGADVIHAALATRWPGHDKDQRQPHRKWWPLGATAEFRLTPSWDDCSWRIIGSPVLIKNEASSRNIVPGNAYFLKHRVQTVSDEQSLYQVKCWPANTSEPKDWDLELLKNDDVSQGGALFLAHYADVTLQAVMVRPI</sequence>
<keyword evidence="4" id="KW-1185">Reference proteome</keyword>
<dbReference type="PANTHER" id="PTHR43037">
    <property type="entry name" value="UNNAMED PRODUCT-RELATED"/>
    <property type="match status" value="1"/>
</dbReference>
<evidence type="ECO:0000313" key="3">
    <source>
        <dbReference type="EMBL" id="MBK1875516.1"/>
    </source>
</evidence>
<evidence type="ECO:0000313" key="4">
    <source>
        <dbReference type="Proteomes" id="UP000617628"/>
    </source>
</evidence>
<comment type="caution">
    <text evidence="3">The sequence shown here is derived from an EMBL/GenBank/DDBJ whole genome shotgun (WGS) entry which is preliminary data.</text>
</comment>
<keyword evidence="1" id="KW-0732">Signal</keyword>
<feature type="region of interest" description="Disordered" evidence="2">
    <location>
        <begin position="92"/>
        <end position="113"/>
    </location>
</feature>
<keyword evidence="3" id="KW-0378">Hydrolase</keyword>
<dbReference type="InterPro" id="IPR029058">
    <property type="entry name" value="AB_hydrolase_fold"/>
</dbReference>
<evidence type="ECO:0000256" key="1">
    <source>
        <dbReference type="ARBA" id="ARBA00022729"/>
    </source>
</evidence>
<evidence type="ECO:0000256" key="2">
    <source>
        <dbReference type="SAM" id="MobiDB-lite"/>
    </source>
</evidence>
<dbReference type="RefSeq" id="WP_200353733.1">
    <property type="nucleotide sequence ID" value="NZ_JAENIL010000002.1"/>
</dbReference>
<dbReference type="GO" id="GO:0016787">
    <property type="term" value="F:hydrolase activity"/>
    <property type="evidence" value="ECO:0007669"/>
    <property type="project" value="UniProtKB-KW"/>
</dbReference>
<protein>
    <submittedName>
        <fullName evidence="3">Dienelactone hydrolase family protein</fullName>
    </submittedName>
</protein>
<dbReference type="PANTHER" id="PTHR43037:SF1">
    <property type="entry name" value="BLL1128 PROTEIN"/>
    <property type="match status" value="1"/>
</dbReference>